<evidence type="ECO:0000256" key="10">
    <source>
        <dbReference type="ARBA" id="ARBA00022679"/>
    </source>
</evidence>
<reference evidence="22" key="2">
    <citation type="journal article" date="2013" name="Nat. Commun.">
        <title>Genome of the Chinese tree shrew.</title>
        <authorList>
            <person name="Fan Y."/>
            <person name="Huang Z.Y."/>
            <person name="Cao C.C."/>
            <person name="Chen C.S."/>
            <person name="Chen Y.X."/>
            <person name="Fan D.D."/>
            <person name="He J."/>
            <person name="Hou H.L."/>
            <person name="Hu L."/>
            <person name="Hu X.T."/>
            <person name="Jiang X.T."/>
            <person name="Lai R."/>
            <person name="Lang Y.S."/>
            <person name="Liang B."/>
            <person name="Liao S.G."/>
            <person name="Mu D."/>
            <person name="Ma Y.Y."/>
            <person name="Niu Y.Y."/>
            <person name="Sun X.Q."/>
            <person name="Xia J.Q."/>
            <person name="Xiao J."/>
            <person name="Xiong Z.Q."/>
            <person name="Xu L."/>
            <person name="Yang L."/>
            <person name="Zhang Y."/>
            <person name="Zhao W."/>
            <person name="Zhao X.D."/>
            <person name="Zheng Y.T."/>
            <person name="Zhou J.M."/>
            <person name="Zhu Y.B."/>
            <person name="Zhang G.J."/>
            <person name="Wang J."/>
            <person name="Yao Y.G."/>
        </authorList>
    </citation>
    <scope>NUCLEOTIDE SEQUENCE [LARGE SCALE GENOMIC DNA]</scope>
</reference>
<dbReference type="EMBL" id="KB361195">
    <property type="protein sequence ID" value="ELV13467.1"/>
    <property type="molecule type" value="Genomic_DNA"/>
</dbReference>
<evidence type="ECO:0000256" key="14">
    <source>
        <dbReference type="ARBA" id="ARBA00023098"/>
    </source>
</evidence>
<dbReference type="EC" id="2.7.7.41" evidence="7"/>
<dbReference type="PANTHER" id="PTHR13619:SF0">
    <property type="entry name" value="PHOSPHATIDATE CYTIDYLYLTRANSFERASE, MITOCHONDRIAL"/>
    <property type="match status" value="1"/>
</dbReference>
<keyword evidence="14" id="KW-0443">Lipid metabolism</keyword>
<dbReference type="InterPro" id="IPR015222">
    <property type="entry name" value="Tam41"/>
</dbReference>
<evidence type="ECO:0000256" key="16">
    <source>
        <dbReference type="ARBA" id="ARBA00023136"/>
    </source>
</evidence>
<comment type="pathway">
    <text evidence="4">Phospholipid metabolism; CDP-diacylglycerol biosynthesis; CDP-diacylglycerol from sn-glycerol 3-phosphate: step 3/3.</text>
</comment>
<dbReference type="AlphaFoldDB" id="L8YB31"/>
<evidence type="ECO:0000256" key="15">
    <source>
        <dbReference type="ARBA" id="ARBA00023128"/>
    </source>
</evidence>
<keyword evidence="15" id="KW-0496">Mitochondrion</keyword>
<evidence type="ECO:0000256" key="6">
    <source>
        <dbReference type="ARBA" id="ARBA00005458"/>
    </source>
</evidence>
<comment type="function">
    <text evidence="2">Catalyzes the conversion of phosphatidic acid (PA) to CDP-diacylglycerol (CDP-DAG), an essential intermediate in the synthesis of phosphatidylglycerol, cardiolipin and phosphatidylinositol.</text>
</comment>
<evidence type="ECO:0000313" key="22">
    <source>
        <dbReference type="Proteomes" id="UP000011518"/>
    </source>
</evidence>
<keyword evidence="11" id="KW-0548">Nucleotidyltransferase</keyword>
<evidence type="ECO:0000256" key="12">
    <source>
        <dbReference type="ARBA" id="ARBA00022792"/>
    </source>
</evidence>
<comment type="subcellular location">
    <subcellularLocation>
        <location evidence="3">Mitochondrion inner membrane</location>
        <topology evidence="3">Peripheral membrane protein</topology>
        <orientation evidence="3">Matrix side</orientation>
    </subcellularLocation>
</comment>
<protein>
    <recommendedName>
        <fullName evidence="8">Phosphatidate cytidylyltransferase, mitochondrial</fullName>
        <ecNumber evidence="7">2.7.7.41</ecNumber>
    </recommendedName>
    <alternativeName>
        <fullName evidence="19">CDP-diacylglycerol synthase</fullName>
    </alternativeName>
    <alternativeName>
        <fullName evidence="20">Mitochondrial translocator assembly and maintenance protein 41 homolog</fullName>
    </alternativeName>
</protein>
<evidence type="ECO:0000256" key="8">
    <source>
        <dbReference type="ARBA" id="ARBA00018337"/>
    </source>
</evidence>
<evidence type="ECO:0000256" key="17">
    <source>
        <dbReference type="ARBA" id="ARBA00023209"/>
    </source>
</evidence>
<evidence type="ECO:0000256" key="4">
    <source>
        <dbReference type="ARBA" id="ARBA00005119"/>
    </source>
</evidence>
<gene>
    <name evidence="21" type="ORF">TREES_T100015299</name>
</gene>
<evidence type="ECO:0000256" key="5">
    <source>
        <dbReference type="ARBA" id="ARBA00005189"/>
    </source>
</evidence>
<sequence>MLPHFPEELSLAFAYGSGVYRQAGLNSNQKNAILDIMFTVEDPVMWHSKNLKKNWSHYAFLKSLGPRIITSIQNNYGAGVYYNPLITCDDRLVGGM</sequence>
<keyword evidence="22" id="KW-1185">Reference proteome</keyword>
<dbReference type="Proteomes" id="UP000011518">
    <property type="component" value="Unassembled WGS sequence"/>
</dbReference>
<evidence type="ECO:0000313" key="21">
    <source>
        <dbReference type="EMBL" id="ELV13467.1"/>
    </source>
</evidence>
<dbReference type="InParanoid" id="L8YB31"/>
<evidence type="ECO:0000256" key="19">
    <source>
        <dbReference type="ARBA" id="ARBA00029893"/>
    </source>
</evidence>
<proteinExistence type="inferred from homology"/>
<evidence type="ECO:0000256" key="20">
    <source>
        <dbReference type="ARBA" id="ARBA00031502"/>
    </source>
</evidence>
<keyword evidence="12" id="KW-0999">Mitochondrion inner membrane</keyword>
<dbReference type="GO" id="GO:0005743">
    <property type="term" value="C:mitochondrial inner membrane"/>
    <property type="evidence" value="ECO:0007669"/>
    <property type="project" value="UniProtKB-SubCell"/>
</dbReference>
<evidence type="ECO:0000256" key="2">
    <source>
        <dbReference type="ARBA" id="ARBA00003203"/>
    </source>
</evidence>
<evidence type="ECO:0000256" key="13">
    <source>
        <dbReference type="ARBA" id="ARBA00022842"/>
    </source>
</evidence>
<dbReference type="GO" id="GO:0032049">
    <property type="term" value="P:cardiolipin biosynthetic process"/>
    <property type="evidence" value="ECO:0007669"/>
    <property type="project" value="InterPro"/>
</dbReference>
<comment type="pathway">
    <text evidence="5">Lipid metabolism.</text>
</comment>
<evidence type="ECO:0000256" key="7">
    <source>
        <dbReference type="ARBA" id="ARBA00012487"/>
    </source>
</evidence>
<reference evidence="22" key="1">
    <citation type="submission" date="2012-07" db="EMBL/GenBank/DDBJ databases">
        <title>Genome of the Chinese tree shrew, a rising model animal genetically related to primates.</title>
        <authorList>
            <person name="Zhang G."/>
            <person name="Fan Y."/>
            <person name="Yao Y."/>
            <person name="Huang Z."/>
        </authorList>
    </citation>
    <scope>NUCLEOTIDE SEQUENCE [LARGE SCALE GENOMIC DNA]</scope>
</reference>
<dbReference type="PANTHER" id="PTHR13619">
    <property type="entry name" value="PHOSPHATIDATE CYTIDYLYLTRANSFERASE, MITOCHONDRIAL"/>
    <property type="match status" value="1"/>
</dbReference>
<accession>L8YB31</accession>
<dbReference type="GO" id="GO:0016024">
    <property type="term" value="P:CDP-diacylglycerol biosynthetic process"/>
    <property type="evidence" value="ECO:0007669"/>
    <property type="project" value="UniProtKB-UniPathway"/>
</dbReference>
<name>L8YB31_TUPCH</name>
<evidence type="ECO:0000256" key="18">
    <source>
        <dbReference type="ARBA" id="ARBA00023264"/>
    </source>
</evidence>
<organism evidence="21 22">
    <name type="scientific">Tupaia chinensis</name>
    <name type="common">Chinese tree shrew</name>
    <name type="synonym">Tupaia belangeri chinensis</name>
    <dbReference type="NCBI Taxonomy" id="246437"/>
    <lineage>
        <taxon>Eukaryota</taxon>
        <taxon>Metazoa</taxon>
        <taxon>Chordata</taxon>
        <taxon>Craniata</taxon>
        <taxon>Vertebrata</taxon>
        <taxon>Euteleostomi</taxon>
        <taxon>Mammalia</taxon>
        <taxon>Eutheria</taxon>
        <taxon>Euarchontoglires</taxon>
        <taxon>Scandentia</taxon>
        <taxon>Tupaiidae</taxon>
        <taxon>Tupaia</taxon>
    </lineage>
</organism>
<dbReference type="GO" id="GO:0004605">
    <property type="term" value="F:phosphatidate cytidylyltransferase activity"/>
    <property type="evidence" value="ECO:0007669"/>
    <property type="project" value="UniProtKB-EC"/>
</dbReference>
<comment type="similarity">
    <text evidence="6">Belongs to the TAM41 family.</text>
</comment>
<keyword evidence="9" id="KW-0444">Lipid biosynthesis</keyword>
<keyword evidence="18" id="KW-1208">Phospholipid metabolism</keyword>
<keyword evidence="13" id="KW-0460">Magnesium</keyword>
<dbReference type="STRING" id="246437.L8YB31"/>
<evidence type="ECO:0000256" key="3">
    <source>
        <dbReference type="ARBA" id="ARBA00004443"/>
    </source>
</evidence>
<evidence type="ECO:0000256" key="1">
    <source>
        <dbReference type="ARBA" id="ARBA00001946"/>
    </source>
</evidence>
<dbReference type="UniPathway" id="UPA00557">
    <property type="reaction ID" value="UER00614"/>
</dbReference>
<keyword evidence="10" id="KW-0808">Transferase</keyword>
<keyword evidence="17" id="KW-0594">Phospholipid biosynthesis</keyword>
<evidence type="ECO:0000256" key="11">
    <source>
        <dbReference type="ARBA" id="ARBA00022695"/>
    </source>
</evidence>
<comment type="cofactor">
    <cofactor evidence="1">
        <name>Mg(2+)</name>
        <dbReference type="ChEBI" id="CHEBI:18420"/>
    </cofactor>
</comment>
<dbReference type="Pfam" id="PF09139">
    <property type="entry name" value="Tam41_Mmp37"/>
    <property type="match status" value="1"/>
</dbReference>
<evidence type="ECO:0000256" key="9">
    <source>
        <dbReference type="ARBA" id="ARBA00022516"/>
    </source>
</evidence>
<keyword evidence="16" id="KW-0472">Membrane</keyword>
<dbReference type="eggNOG" id="KOG2986">
    <property type="taxonomic scope" value="Eukaryota"/>
</dbReference>